<evidence type="ECO:0000256" key="2">
    <source>
        <dbReference type="ARBA" id="ARBA00010141"/>
    </source>
</evidence>
<keyword evidence="8 12" id="KW-0326">Glycosidase</keyword>
<evidence type="ECO:0000256" key="7">
    <source>
        <dbReference type="ARBA" id="ARBA00023277"/>
    </source>
</evidence>
<keyword evidence="3 10" id="KW-0479">Metal-binding</keyword>
<protein>
    <submittedName>
        <fullName evidence="14">Alpha-glucosidase/alpha-galactosidase</fullName>
    </submittedName>
</protein>
<keyword evidence="7" id="KW-0119">Carbohydrate metabolism</keyword>
<keyword evidence="15" id="KW-1185">Reference proteome</keyword>
<dbReference type="Pfam" id="PF11975">
    <property type="entry name" value="Glyco_hydro_4C"/>
    <property type="match status" value="1"/>
</dbReference>
<dbReference type="InterPro" id="IPR036291">
    <property type="entry name" value="NAD(P)-bd_dom_sf"/>
</dbReference>
<proteinExistence type="inferred from homology"/>
<comment type="caution">
    <text evidence="14">The sequence shown here is derived from an EMBL/GenBank/DDBJ whole genome shotgun (WGS) entry which is preliminary data.</text>
</comment>
<evidence type="ECO:0000259" key="13">
    <source>
        <dbReference type="Pfam" id="PF11975"/>
    </source>
</evidence>
<keyword evidence="6 10" id="KW-0464">Manganese</keyword>
<dbReference type="EMBL" id="JACJVO010000001">
    <property type="protein sequence ID" value="MBB6729450.1"/>
    <property type="molecule type" value="Genomic_DNA"/>
</dbReference>
<feature type="domain" description="Glycosyl hydrolase family 4 C-terminal" evidence="13">
    <location>
        <begin position="211"/>
        <end position="435"/>
    </location>
</feature>
<dbReference type="GO" id="GO:0005975">
    <property type="term" value="P:carbohydrate metabolic process"/>
    <property type="evidence" value="ECO:0007669"/>
    <property type="project" value="InterPro"/>
</dbReference>
<evidence type="ECO:0000256" key="1">
    <source>
        <dbReference type="ARBA" id="ARBA00001936"/>
    </source>
</evidence>
<evidence type="ECO:0000256" key="5">
    <source>
        <dbReference type="ARBA" id="ARBA00023027"/>
    </source>
</evidence>
<dbReference type="InterPro" id="IPR022616">
    <property type="entry name" value="Glyco_hydro_4_C"/>
</dbReference>
<evidence type="ECO:0000256" key="8">
    <source>
        <dbReference type="ARBA" id="ARBA00023295"/>
    </source>
</evidence>
<feature type="binding site" evidence="9">
    <location>
        <position position="157"/>
    </location>
    <ligand>
        <name>substrate</name>
    </ligand>
</feature>
<keyword evidence="10" id="KW-0170">Cobalt</keyword>
<accession>A0A7X0SIR7</accession>
<evidence type="ECO:0000313" key="14">
    <source>
        <dbReference type="EMBL" id="MBB6729450.1"/>
    </source>
</evidence>
<dbReference type="GO" id="GO:0016616">
    <property type="term" value="F:oxidoreductase activity, acting on the CH-OH group of donors, NAD or NADP as acceptor"/>
    <property type="evidence" value="ECO:0007669"/>
    <property type="project" value="InterPro"/>
</dbReference>
<organism evidence="14 15">
    <name type="scientific">Cohnella zeiphila</name>
    <dbReference type="NCBI Taxonomy" id="2761120"/>
    <lineage>
        <taxon>Bacteria</taxon>
        <taxon>Bacillati</taxon>
        <taxon>Bacillota</taxon>
        <taxon>Bacilli</taxon>
        <taxon>Bacillales</taxon>
        <taxon>Paenibacillaceae</taxon>
        <taxon>Cohnella</taxon>
    </lineage>
</organism>
<dbReference type="Gene3D" id="3.90.1820.10">
    <property type="entry name" value="AglA-like glucosidase"/>
    <property type="match status" value="1"/>
</dbReference>
<dbReference type="InterPro" id="IPR053715">
    <property type="entry name" value="GH4_Enzyme_sf"/>
</dbReference>
<comment type="similarity">
    <text evidence="2 12">Belongs to the glycosyl hydrolase 4 family.</text>
</comment>
<comment type="cofactor">
    <cofactor evidence="1">
        <name>Mn(2+)</name>
        <dbReference type="ChEBI" id="CHEBI:29035"/>
    </cofactor>
</comment>
<dbReference type="PANTHER" id="PTHR32092">
    <property type="entry name" value="6-PHOSPHO-BETA-GLUCOSIDASE-RELATED"/>
    <property type="match status" value="1"/>
</dbReference>
<dbReference type="Pfam" id="PF02056">
    <property type="entry name" value="Glyco_hydro_4"/>
    <property type="match status" value="1"/>
</dbReference>
<dbReference type="InterPro" id="IPR015955">
    <property type="entry name" value="Lactate_DH/Glyco_Ohase_4_C"/>
</dbReference>
<evidence type="ECO:0000256" key="6">
    <source>
        <dbReference type="ARBA" id="ARBA00023211"/>
    </source>
</evidence>
<gene>
    <name evidence="14" type="ORF">H7C18_00885</name>
</gene>
<dbReference type="Proteomes" id="UP000564644">
    <property type="component" value="Unassembled WGS sequence"/>
</dbReference>
<evidence type="ECO:0000256" key="4">
    <source>
        <dbReference type="ARBA" id="ARBA00022801"/>
    </source>
</evidence>
<keyword evidence="10" id="KW-0408">Iron</keyword>
<feature type="binding site" evidence="10">
    <location>
        <position position="216"/>
    </location>
    <ligand>
        <name>Mn(2+)</name>
        <dbReference type="ChEBI" id="CHEBI:29035"/>
    </ligand>
</feature>
<evidence type="ECO:0000256" key="10">
    <source>
        <dbReference type="PIRSR" id="PIRSR601088-3"/>
    </source>
</evidence>
<keyword evidence="5 12" id="KW-0520">NAD</keyword>
<dbReference type="GO" id="GO:0004553">
    <property type="term" value="F:hydrolase activity, hydrolyzing O-glycosyl compounds"/>
    <property type="evidence" value="ECO:0007669"/>
    <property type="project" value="InterPro"/>
</dbReference>
<evidence type="ECO:0000313" key="15">
    <source>
        <dbReference type="Proteomes" id="UP000564644"/>
    </source>
</evidence>
<evidence type="ECO:0000256" key="11">
    <source>
        <dbReference type="PIRSR" id="PIRSR601088-4"/>
    </source>
</evidence>
<reference evidence="14 15" key="1">
    <citation type="submission" date="2020-08" db="EMBL/GenBank/DDBJ databases">
        <title>Cohnella phylogeny.</title>
        <authorList>
            <person name="Dunlap C."/>
        </authorList>
    </citation>
    <scope>NUCLEOTIDE SEQUENCE [LARGE SCALE GENOMIC DNA]</scope>
    <source>
        <strain evidence="14 15">CBP 2801</strain>
    </source>
</reference>
<dbReference type="GO" id="GO:0046872">
    <property type="term" value="F:metal ion binding"/>
    <property type="evidence" value="ECO:0007669"/>
    <property type="project" value="UniProtKB-KW"/>
</dbReference>
<evidence type="ECO:0000256" key="12">
    <source>
        <dbReference type="RuleBase" id="RU361152"/>
    </source>
</evidence>
<dbReference type="SUPFAM" id="SSF56327">
    <property type="entry name" value="LDH C-terminal domain-like"/>
    <property type="match status" value="1"/>
</dbReference>
<keyword evidence="4 12" id="KW-0378">Hydrolase</keyword>
<feature type="binding site" evidence="10">
    <location>
        <position position="179"/>
    </location>
    <ligand>
        <name>Mn(2+)</name>
        <dbReference type="ChEBI" id="CHEBI:29035"/>
    </ligand>
</feature>
<dbReference type="RefSeq" id="WP_185127116.1">
    <property type="nucleotide sequence ID" value="NZ_JACJVO010000001.1"/>
</dbReference>
<dbReference type="InterPro" id="IPR001088">
    <property type="entry name" value="Glyco_hydro_4"/>
</dbReference>
<evidence type="ECO:0000256" key="9">
    <source>
        <dbReference type="PIRSR" id="PIRSR601088-2"/>
    </source>
</evidence>
<name>A0A7X0SIR7_9BACL</name>
<dbReference type="PANTHER" id="PTHR32092:SF2">
    <property type="entry name" value="ALPHA-GALACTURONIDASE"/>
    <property type="match status" value="1"/>
</dbReference>
<sequence>MRFEGEKATDIRIAYIGGGSKGWAWGLMSDLAAEPKLSGTVKLYDIDYQAAANNAAIGNRLNGREDVSARWTYEAAGSLQAALTGADFVIISILPGTFAEMESDVHLPEEYGIYQTVGDTVGPGGLMRALRTIPMYVEIAEGIERFAPDAWVINFTNPMTLCVRTLYEVFPKIKAIGCCHEVFGTQNLLVDMLKDLKGLEGIARRDIQVNVLGINHFTWIDQASCRGMDLIPLYREFAEKYGEIGFEREPGRWAESPFRSANRIHFDLFKRYHVIAAAGDRHLAEFMPGTWYLKDPETIRSWKIGITPVSLRVQKGENLLRRSERLTNGEEEFPLKKTGEDTVSILKALVGLESLVTNVNMPNAGQIGGIPAGAVVETNASFRADSVRPVQAGELSPDIHALVLRHVMNQETVLRAALTRDKRLALAAFLNDPLVTIAPGEAEALFHRMLNHTRAYLPGWEL</sequence>
<dbReference type="PRINTS" id="PR00732">
    <property type="entry name" value="GLHYDRLASE4"/>
</dbReference>
<feature type="site" description="Increases basicity of active site Tyr" evidence="11">
    <location>
        <position position="119"/>
    </location>
</feature>
<evidence type="ECO:0000256" key="3">
    <source>
        <dbReference type="ARBA" id="ARBA00022723"/>
    </source>
</evidence>
<dbReference type="SUPFAM" id="SSF51735">
    <property type="entry name" value="NAD(P)-binding Rossmann-fold domains"/>
    <property type="match status" value="1"/>
</dbReference>
<comment type="cofactor">
    <cofactor evidence="12">
        <name>NAD(+)</name>
        <dbReference type="ChEBI" id="CHEBI:57540"/>
    </cofactor>
    <text evidence="12">Binds 1 NAD(+) per subunit.</text>
</comment>
<keyword evidence="10" id="KW-0533">Nickel</keyword>
<dbReference type="AlphaFoldDB" id="A0A7X0SIR7"/>